<accession>A0A8S5N182</accession>
<dbReference type="EMBL" id="BK015034">
    <property type="protein sequence ID" value="DAD88026.1"/>
    <property type="molecule type" value="Genomic_DNA"/>
</dbReference>
<proteinExistence type="predicted"/>
<reference evidence="2" key="1">
    <citation type="journal article" date="2021" name="Proc. Natl. Acad. Sci. U.S.A.">
        <title>A Catalog of Tens of Thousands of Viruses from Human Metagenomes Reveals Hidden Associations with Chronic Diseases.</title>
        <authorList>
            <person name="Tisza M.J."/>
            <person name="Buck C.B."/>
        </authorList>
    </citation>
    <scope>NUCLEOTIDE SEQUENCE</scope>
    <source>
        <strain evidence="2">CtdYc1</strain>
    </source>
</reference>
<organism evidence="2">
    <name type="scientific">Siphoviridae sp. ctdYc1</name>
    <dbReference type="NCBI Taxonomy" id="2826399"/>
    <lineage>
        <taxon>Viruses</taxon>
        <taxon>Duplodnaviria</taxon>
        <taxon>Heunggongvirae</taxon>
        <taxon>Uroviricota</taxon>
        <taxon>Caudoviricetes</taxon>
    </lineage>
</organism>
<evidence type="ECO:0000259" key="1">
    <source>
        <dbReference type="Pfam" id="PF03235"/>
    </source>
</evidence>
<dbReference type="Pfam" id="PF03235">
    <property type="entry name" value="GmrSD_N"/>
    <property type="match status" value="1"/>
</dbReference>
<feature type="domain" description="GmrSD restriction endonucleases N-terminal" evidence="1">
    <location>
        <begin position="13"/>
        <end position="176"/>
    </location>
</feature>
<dbReference type="PANTHER" id="PTHR35149:SF2">
    <property type="entry name" value="DUF262 DOMAIN-CONTAINING PROTEIN"/>
    <property type="match status" value="1"/>
</dbReference>
<sequence>MGKNISLKSIVDFENDNINFYIPSYQRGYRWKSRQVSQLIDDIDSFSPTESTPFYFLQALAVAKDIENNRVNVVDGQQRLTTLKLILGEESGELPIDYAREANEALDKHFMSMAQKVIEEKLGETGTERRTEFCKKIKERCRFLYYEVDIDKELSTFYQLNSGKIPAKDSELVKCVMLTLGNDESSDITNARAGEWDEIERKLNDNSFFSFCTPRDTWREDDRMTVLLRYAGLTPTPQEQREEVFPFLTRILDELKTKSRITIWKMIYSALYRLLEWYNDPLMYHAFGAIVHQRNNKDIKPKTRKEILDAIEIIAEYKPKEDKNDYFNWGEDLFNYLLLSNVAFCWKRWPYRYSFEMHRQVEAWSIEHIFARNQKVLDEKELEEWLGNDYSKSVFDEYQKECNEEKEKGKGDDWLAKKLGSRYPTTEDNSIGNLALLPKDANSSLYNKLFEGKREAVSEWARNCWTEYWAPPVTEAVFMKSLPGLKMTDPYWSEEDKKAYRNSMTKDIDSFIDKLKNPVRL</sequence>
<name>A0A8S5N182_9CAUD</name>
<dbReference type="PANTHER" id="PTHR35149">
    <property type="entry name" value="SLL5132 PROTEIN"/>
    <property type="match status" value="1"/>
</dbReference>
<protein>
    <recommendedName>
        <fullName evidence="1">GmrSD restriction endonucleases N-terminal domain-containing protein</fullName>
    </recommendedName>
</protein>
<dbReference type="InterPro" id="IPR004919">
    <property type="entry name" value="GmrSD_N"/>
</dbReference>
<evidence type="ECO:0000313" key="2">
    <source>
        <dbReference type="EMBL" id="DAD88026.1"/>
    </source>
</evidence>